<sequence length="104" mass="12228">MIVCCPSCILRTQFVTYGAYRFFLYPFSRIEWGVIVYVFPFVRLTTNKTCFRARASAASTLNVLSSYIYSFLEDLKRRIRLCYTVIPRITHRLGGDKFYELAEL</sequence>
<dbReference type="EnsemblProtists" id="HpaT804613">
    <property type="protein sequence ID" value="HpaP804613"/>
    <property type="gene ID" value="HpaG804613"/>
</dbReference>
<evidence type="ECO:0000313" key="2">
    <source>
        <dbReference type="Proteomes" id="UP000011713"/>
    </source>
</evidence>
<reference evidence="2" key="1">
    <citation type="journal article" date="2010" name="Science">
        <title>Signatures of adaptation to obligate biotrophy in the Hyaloperonospora arabidopsidis genome.</title>
        <authorList>
            <person name="Baxter L."/>
            <person name="Tripathy S."/>
            <person name="Ishaque N."/>
            <person name="Boot N."/>
            <person name="Cabral A."/>
            <person name="Kemen E."/>
            <person name="Thines M."/>
            <person name="Ah-Fong A."/>
            <person name="Anderson R."/>
            <person name="Badejoko W."/>
            <person name="Bittner-Eddy P."/>
            <person name="Boore J.L."/>
            <person name="Chibucos M.C."/>
            <person name="Coates M."/>
            <person name="Dehal P."/>
            <person name="Delehaunty K."/>
            <person name="Dong S."/>
            <person name="Downton P."/>
            <person name="Dumas B."/>
            <person name="Fabro G."/>
            <person name="Fronick C."/>
            <person name="Fuerstenberg S.I."/>
            <person name="Fulton L."/>
            <person name="Gaulin E."/>
            <person name="Govers F."/>
            <person name="Hughes L."/>
            <person name="Humphray S."/>
            <person name="Jiang R.H."/>
            <person name="Judelson H."/>
            <person name="Kamoun S."/>
            <person name="Kyung K."/>
            <person name="Meijer H."/>
            <person name="Minx P."/>
            <person name="Morris P."/>
            <person name="Nelson J."/>
            <person name="Phuntumart V."/>
            <person name="Qutob D."/>
            <person name="Rehmany A."/>
            <person name="Rougon-Cardoso A."/>
            <person name="Ryden P."/>
            <person name="Torto-Alalibo T."/>
            <person name="Studholme D."/>
            <person name="Wang Y."/>
            <person name="Win J."/>
            <person name="Wood J."/>
            <person name="Clifton S.W."/>
            <person name="Rogers J."/>
            <person name="Van den Ackerveken G."/>
            <person name="Jones J.D."/>
            <person name="McDowell J.M."/>
            <person name="Beynon J."/>
            <person name="Tyler B.M."/>
        </authorList>
    </citation>
    <scope>NUCLEOTIDE SEQUENCE [LARGE SCALE GENOMIC DNA]</scope>
    <source>
        <strain evidence="2">Emoy2</strain>
    </source>
</reference>
<name>M4BE95_HYAAE</name>
<reference evidence="1" key="2">
    <citation type="submission" date="2015-06" db="UniProtKB">
        <authorList>
            <consortium name="EnsemblProtists"/>
        </authorList>
    </citation>
    <scope>IDENTIFICATION</scope>
    <source>
        <strain evidence="1">Emoy2</strain>
    </source>
</reference>
<dbReference type="AlphaFoldDB" id="M4BE95"/>
<evidence type="ECO:0000313" key="1">
    <source>
        <dbReference type="EnsemblProtists" id="HpaP804613"/>
    </source>
</evidence>
<dbReference type="InParanoid" id="M4BE95"/>
<accession>M4BE95</accession>
<dbReference type="VEuPathDB" id="FungiDB:HpaG804613"/>
<proteinExistence type="predicted"/>
<protein>
    <submittedName>
        <fullName evidence="1">Uncharacterized protein</fullName>
    </submittedName>
</protein>
<keyword evidence="2" id="KW-1185">Reference proteome</keyword>
<dbReference type="HOGENOM" id="CLU_2255349_0_0_1"/>
<organism evidence="1 2">
    <name type="scientific">Hyaloperonospora arabidopsidis (strain Emoy2)</name>
    <name type="common">Downy mildew agent</name>
    <name type="synonym">Peronospora arabidopsidis</name>
    <dbReference type="NCBI Taxonomy" id="559515"/>
    <lineage>
        <taxon>Eukaryota</taxon>
        <taxon>Sar</taxon>
        <taxon>Stramenopiles</taxon>
        <taxon>Oomycota</taxon>
        <taxon>Peronosporomycetes</taxon>
        <taxon>Peronosporales</taxon>
        <taxon>Peronosporaceae</taxon>
        <taxon>Hyaloperonospora</taxon>
    </lineage>
</organism>
<dbReference type="EMBL" id="JH598174">
    <property type="status" value="NOT_ANNOTATED_CDS"/>
    <property type="molecule type" value="Genomic_DNA"/>
</dbReference>
<dbReference type="Proteomes" id="UP000011713">
    <property type="component" value="Unassembled WGS sequence"/>
</dbReference>